<evidence type="ECO:0000313" key="2">
    <source>
        <dbReference type="EMBL" id="MEL4892128.1"/>
    </source>
</evidence>
<feature type="chain" id="PRO_5046435002" evidence="1">
    <location>
        <begin position="28"/>
        <end position="1423"/>
    </location>
</feature>
<keyword evidence="1" id="KW-0732">Signal</keyword>
<gene>
    <name evidence="2" type="ORF">PIQ37_11890</name>
</gene>
<dbReference type="Gene3D" id="2.180.10.10">
    <property type="entry name" value="RHS repeat-associated core"/>
    <property type="match status" value="2"/>
</dbReference>
<dbReference type="InterPro" id="IPR031325">
    <property type="entry name" value="RHS_repeat"/>
</dbReference>
<reference evidence="2 3" key="1">
    <citation type="journal article" date="2024" name="FEMS Microbiol. Lett.">
        <title>Xanthomonas protegens sp. nov., a novel rice seed-associated bacterium, provides in vivo protection against X. oryzae pv. oryzae, the bacterial leaf blight pathogen.</title>
        <authorList>
            <person name="Rana R."/>
            <person name="Sharma A."/>
            <person name="Madhavan V.N."/>
            <person name="Korpole S."/>
            <person name="Sonti R.V."/>
            <person name="Patel H.K."/>
            <person name="Patil P.B."/>
        </authorList>
    </citation>
    <scope>NUCLEOTIDE SEQUENCE [LARGE SCALE GENOMIC DNA]</scope>
    <source>
        <strain evidence="2 3">PPL118</strain>
    </source>
</reference>
<dbReference type="RefSeq" id="WP_342073626.1">
    <property type="nucleotide sequence ID" value="NZ_JAQJCQ010000009.1"/>
</dbReference>
<name>A0ABU9LBW2_9XANT</name>
<sequence>MFIHRQGGRNIALLFCLFLLGTKEALSAVTPEDEFVTRIRSSQDLKPIGNSPFGENVDLYTGQISFRQTDIDQPGIGLPIQLIRELSANDLVDDRAFGDWWLEVPSIRTITVPENDFFSNKRCSNFSRAPDVSFVVREHHSSVYLTADQWWGGYQLEIPGSGRQDLLKRDPNNTNVPQMIGADGSKLEFPIVTKKNWVVACLPNIANDSGGNSFSDKTGEGFLVVSPEGTKYWMNWLIYREYADATRGPRTSDAGRQMAIMMATRVEDRYGNSLSYEYDPSGNLTKIQSSDGRTLTLAYESWDGWQRNLTSKSKNSRVISATIQASDAPSRTWRYAYSTDSENPGSLISVTLPDQTFWSISAPNSAYNPFITHGLGSKWGSYSAYSLDDCASSFSKSSDTFEVVIRHPTGLVGTFTIGSLVRGRSYVPFDCGKQYQDSKFNYVKIRNLYNVLDLVAKKMSGPGVNEQQWIYRYSDPGNSWSKDCSAGCTDTVWTDVKQPNGSITRYTFSNRYDSTESLLLKYETYSGDVGSALARSEKYAYARPNSGPWPNVAGDAFLENINKEQVTSISPRLEREIFQDGDLYYYSVEKFDNLARPISFTRTSPWTSRSDNIDYMDSRSKWVLGQLEKEVNINTGIIESEFEYDAETANLIKKYSYGKLQKSFSYNPDGTMATVSDANGNVTRFANWKRGTPQAVTFADNSSVALKVNDDGWITARSDENGYITSYSYDIMGRMAGTSYPTNDNVTWSATSRLIEQVNASEYGLAAGHWRQTITTGNARREIYLDAFWRPVLTREYDATDIASTQRFQRFAYDSDGRQIFASYVGASDNLTTGKWTSYDVLGRPVSVSQNSEQGLLTTLTEYLQGNKTRVTDPRGNQTVTGYQVFDQPDYTKPVWIQHPEGAYTDINRDIFGKPLSIRRHDANGAVAVTRSYVYDTYRQLCKTVEPETGATANGYDAAGNLVWSAAGLALPSTTSCDADSAFASGRRVDRSYDVRNRIRALSFPDGNGNQAWSYWPDGAVKQITTTNNGVATYNSYAYNKRRLLIAESQGQADGETWALGYAYDANGNLAAHRYPSGQMVDYAPNALGQPTQAGSYVTGVSYYPNGAIKQFTYGNGIVHTMTQNARQLPDTSRDAYGDIALLSDGYDYDANGNVAGISDGATGRGGRGNRDMTYDGLDRLTSTKSAMFGSTPASYSYDVLDNLIHVVAPGRDHYYCYDANWQLTNVKTGSCGGSTVIGMSYDSQGNLSNKNGQAFVFDYGNRLRQATGKETYRYDGNGRRTLALQSAGNIGSLYDQSGALRFQKNQRKSKSTDYILLGGSLVAEADWPLGQLASVKDYVNWNPVSGATRYVVEESVDGVTWTSVYDGSQGNWTSLARPAGTYSYRVTACTADGNCTAASNVTHDQRPAVDIVPLLYQLLLNG</sequence>
<evidence type="ECO:0000256" key="1">
    <source>
        <dbReference type="SAM" id="SignalP"/>
    </source>
</evidence>
<dbReference type="Pfam" id="PF05593">
    <property type="entry name" value="RHS_repeat"/>
    <property type="match status" value="2"/>
</dbReference>
<dbReference type="Proteomes" id="UP001486626">
    <property type="component" value="Unassembled WGS sequence"/>
</dbReference>
<organism evidence="2 3">
    <name type="scientific">Xanthomonas protegens</name>
    <dbReference type="NCBI Taxonomy" id="3380705"/>
    <lineage>
        <taxon>Bacteria</taxon>
        <taxon>Pseudomonadati</taxon>
        <taxon>Pseudomonadota</taxon>
        <taxon>Gammaproteobacteria</taxon>
        <taxon>Lysobacterales</taxon>
        <taxon>Lysobacteraceae</taxon>
        <taxon>Xanthomonas</taxon>
    </lineage>
</organism>
<dbReference type="EMBL" id="JAQJCQ010000009">
    <property type="protein sequence ID" value="MEL4892128.1"/>
    <property type="molecule type" value="Genomic_DNA"/>
</dbReference>
<accession>A0ABU9LBW2</accession>
<protein>
    <submittedName>
        <fullName evidence="2">RHS repeat protein</fullName>
    </submittedName>
</protein>
<proteinExistence type="predicted"/>
<keyword evidence="3" id="KW-1185">Reference proteome</keyword>
<feature type="signal peptide" evidence="1">
    <location>
        <begin position="1"/>
        <end position="27"/>
    </location>
</feature>
<comment type="caution">
    <text evidence="2">The sequence shown here is derived from an EMBL/GenBank/DDBJ whole genome shotgun (WGS) entry which is preliminary data.</text>
</comment>
<evidence type="ECO:0000313" key="3">
    <source>
        <dbReference type="Proteomes" id="UP001486626"/>
    </source>
</evidence>